<proteinExistence type="predicted"/>
<comment type="caution">
    <text evidence="1">The sequence shown here is derived from an EMBL/GenBank/DDBJ whole genome shotgun (WGS) entry which is preliminary data.</text>
</comment>
<keyword evidence="2" id="KW-1185">Reference proteome</keyword>
<dbReference type="AlphaFoldDB" id="A0A9D4AT90"/>
<evidence type="ECO:0000313" key="2">
    <source>
        <dbReference type="Proteomes" id="UP000827986"/>
    </source>
</evidence>
<dbReference type="EMBL" id="JAHDVG010000484">
    <property type="protein sequence ID" value="KAH1169948.1"/>
    <property type="molecule type" value="Genomic_DNA"/>
</dbReference>
<sequence>MLTGKRATTEFRSLAECHGAETDKEWTKLQKSSTQQNIRNFHHWTERYTFLRSNLTSQSSCIRVYLKTWIFHHATYLHKGRNWYLSVLNCRLHQSQWTQISLSVSKNLNGYRSLCGHASTCMYREYRTSKYII</sequence>
<name>A0A9D4AT90_9SAUR</name>
<dbReference type="Proteomes" id="UP000827986">
    <property type="component" value="Unassembled WGS sequence"/>
</dbReference>
<evidence type="ECO:0000313" key="1">
    <source>
        <dbReference type="EMBL" id="KAH1169948.1"/>
    </source>
</evidence>
<reference evidence="1" key="1">
    <citation type="submission" date="2021-09" db="EMBL/GenBank/DDBJ databases">
        <title>The genome of Mauremys mutica provides insights into the evolution of semi-aquatic lifestyle.</title>
        <authorList>
            <person name="Gong S."/>
            <person name="Gao Y."/>
        </authorList>
    </citation>
    <scope>NUCLEOTIDE SEQUENCE</scope>
    <source>
        <strain evidence="1">MM-2020</strain>
        <tissue evidence="1">Muscle</tissue>
    </source>
</reference>
<protein>
    <submittedName>
        <fullName evidence="1">Uncharacterized protein</fullName>
    </submittedName>
</protein>
<accession>A0A9D4AT90</accession>
<gene>
    <name evidence="1" type="ORF">KIL84_000933</name>
</gene>
<organism evidence="1 2">
    <name type="scientific">Mauremys mutica</name>
    <name type="common">yellowpond turtle</name>
    <dbReference type="NCBI Taxonomy" id="74926"/>
    <lineage>
        <taxon>Eukaryota</taxon>
        <taxon>Metazoa</taxon>
        <taxon>Chordata</taxon>
        <taxon>Craniata</taxon>
        <taxon>Vertebrata</taxon>
        <taxon>Euteleostomi</taxon>
        <taxon>Archelosauria</taxon>
        <taxon>Testudinata</taxon>
        <taxon>Testudines</taxon>
        <taxon>Cryptodira</taxon>
        <taxon>Durocryptodira</taxon>
        <taxon>Testudinoidea</taxon>
        <taxon>Geoemydidae</taxon>
        <taxon>Geoemydinae</taxon>
        <taxon>Mauremys</taxon>
    </lineage>
</organism>